<accession>A0A5K3G1D9</accession>
<dbReference type="AlphaFoldDB" id="A0A5K3G1D9"/>
<organism evidence="1">
    <name type="scientific">Mesocestoides corti</name>
    <name type="common">Flatworm</name>
    <dbReference type="NCBI Taxonomy" id="53468"/>
    <lineage>
        <taxon>Eukaryota</taxon>
        <taxon>Metazoa</taxon>
        <taxon>Spiralia</taxon>
        <taxon>Lophotrochozoa</taxon>
        <taxon>Platyhelminthes</taxon>
        <taxon>Cestoda</taxon>
        <taxon>Eucestoda</taxon>
        <taxon>Cyclophyllidea</taxon>
        <taxon>Mesocestoididae</taxon>
        <taxon>Mesocestoides</taxon>
    </lineage>
</organism>
<reference evidence="1" key="1">
    <citation type="submission" date="2019-11" db="UniProtKB">
        <authorList>
            <consortium name="WormBaseParasite"/>
        </authorList>
    </citation>
    <scope>IDENTIFICATION</scope>
</reference>
<name>A0A5K3G1D9_MESCO</name>
<dbReference type="WBParaSite" id="MCU_012789-RA">
    <property type="protein sequence ID" value="MCU_012789-RA"/>
    <property type="gene ID" value="MCU_012789"/>
</dbReference>
<protein>
    <submittedName>
        <fullName evidence="1">Uncharacterized protein</fullName>
    </submittedName>
</protein>
<evidence type="ECO:0000313" key="1">
    <source>
        <dbReference type="WBParaSite" id="MCU_012789-RA"/>
    </source>
</evidence>
<sequence>MPPVVVVVEIHDVSPHLHTCIPTGLISSVPWHSISSHAATHTSKNPRSRHMYLHPETISMLVLGQTEPLGDDAISDKVRLACGACTESMPLCLTSFKDARQPDSRRLEVAPIIVKPRHKWFTKCILRCRRGNADTQSTCQTKSSRLAGWAGALGFTSTQFPPRQNHSS</sequence>
<proteinExistence type="predicted"/>